<proteinExistence type="predicted"/>
<evidence type="ECO:0000313" key="2">
    <source>
        <dbReference type="EMBL" id="KAK9813854.1"/>
    </source>
</evidence>
<comment type="caution">
    <text evidence="2">The sequence shown here is derived from an EMBL/GenBank/DDBJ whole genome shotgun (WGS) entry which is preliminary data.</text>
</comment>
<dbReference type="GO" id="GO:0061608">
    <property type="term" value="F:nuclear import signal receptor activity"/>
    <property type="evidence" value="ECO:0007669"/>
    <property type="project" value="TreeGrafter"/>
</dbReference>
<organism evidence="2 3">
    <name type="scientific">Symbiochloris irregularis</name>
    <dbReference type="NCBI Taxonomy" id="706552"/>
    <lineage>
        <taxon>Eukaryota</taxon>
        <taxon>Viridiplantae</taxon>
        <taxon>Chlorophyta</taxon>
        <taxon>core chlorophytes</taxon>
        <taxon>Trebouxiophyceae</taxon>
        <taxon>Trebouxiales</taxon>
        <taxon>Trebouxiaceae</taxon>
        <taxon>Symbiochloris</taxon>
    </lineage>
</organism>
<dbReference type="InterPro" id="IPR048364">
    <property type="entry name" value="Hikeshi-like_C"/>
</dbReference>
<dbReference type="Pfam" id="PF21057">
    <property type="entry name" value="Hikeshi-like_C"/>
    <property type="match status" value="1"/>
</dbReference>
<dbReference type="PANTHER" id="PTHR12925:SF0">
    <property type="entry name" value="PROTEIN HIKESHI"/>
    <property type="match status" value="1"/>
</dbReference>
<dbReference type="GO" id="GO:0005829">
    <property type="term" value="C:cytosol"/>
    <property type="evidence" value="ECO:0007669"/>
    <property type="project" value="TreeGrafter"/>
</dbReference>
<gene>
    <name evidence="2" type="ORF">WJX73_002096</name>
</gene>
<dbReference type="PANTHER" id="PTHR12925">
    <property type="entry name" value="HIKESHI FAMILY MEMBER"/>
    <property type="match status" value="1"/>
</dbReference>
<dbReference type="Proteomes" id="UP001465755">
    <property type="component" value="Unassembled WGS sequence"/>
</dbReference>
<dbReference type="GO" id="GO:0005634">
    <property type="term" value="C:nucleus"/>
    <property type="evidence" value="ECO:0007669"/>
    <property type="project" value="TreeGrafter"/>
</dbReference>
<accession>A0AAW1Q181</accession>
<dbReference type="InterPro" id="IPR031318">
    <property type="entry name" value="OPI10"/>
</dbReference>
<evidence type="ECO:0000313" key="3">
    <source>
        <dbReference type="Proteomes" id="UP001465755"/>
    </source>
</evidence>
<dbReference type="AlphaFoldDB" id="A0AAW1Q181"/>
<sequence>MAAGAFQIFFVGVTPSITSQAFLQVDATHWVFEVSKAVAQDYRQLVEVALVLMQPTDPAAALGLYISVGGAEWQYRGYVSNTHPSEVMPLQWPSTSEVVVSSAPVQIGISLEAHDELIQKEGSKLAGRQEFAKRVALDLYRFMESFNVGQAGNQLILPTDVLDKWFIKFDSKFRRDPDFLMHVGEKS</sequence>
<keyword evidence="3" id="KW-1185">Reference proteome</keyword>
<dbReference type="GO" id="GO:0006606">
    <property type="term" value="P:protein import into nucleus"/>
    <property type="evidence" value="ECO:0007669"/>
    <property type="project" value="TreeGrafter"/>
</dbReference>
<feature type="domain" description="Hikeshi-like C-terminal" evidence="1">
    <location>
        <begin position="129"/>
        <end position="181"/>
    </location>
</feature>
<dbReference type="EMBL" id="JALJOQ010000002">
    <property type="protein sequence ID" value="KAK9813854.1"/>
    <property type="molecule type" value="Genomic_DNA"/>
</dbReference>
<evidence type="ECO:0000259" key="1">
    <source>
        <dbReference type="Pfam" id="PF21057"/>
    </source>
</evidence>
<name>A0AAW1Q181_9CHLO</name>
<reference evidence="2 3" key="1">
    <citation type="journal article" date="2024" name="Nat. Commun.">
        <title>Phylogenomics reveals the evolutionary origins of lichenization in chlorophyte algae.</title>
        <authorList>
            <person name="Puginier C."/>
            <person name="Libourel C."/>
            <person name="Otte J."/>
            <person name="Skaloud P."/>
            <person name="Haon M."/>
            <person name="Grisel S."/>
            <person name="Petersen M."/>
            <person name="Berrin J.G."/>
            <person name="Delaux P.M."/>
            <person name="Dal Grande F."/>
            <person name="Keller J."/>
        </authorList>
    </citation>
    <scope>NUCLEOTIDE SEQUENCE [LARGE SCALE GENOMIC DNA]</scope>
    <source>
        <strain evidence="2 3">SAG 2036</strain>
    </source>
</reference>
<protein>
    <recommendedName>
        <fullName evidence="1">Hikeshi-like C-terminal domain-containing protein</fullName>
    </recommendedName>
</protein>